<protein>
    <submittedName>
        <fullName evidence="1">Uncharacterized protein</fullName>
    </submittedName>
</protein>
<accession>A0A2P5F787</accession>
<keyword evidence="2" id="KW-1185">Reference proteome</keyword>
<dbReference type="EMBL" id="JXTC01000057">
    <property type="protein sequence ID" value="PON93641.1"/>
    <property type="molecule type" value="Genomic_DNA"/>
</dbReference>
<gene>
    <name evidence="1" type="ORF">TorRG33x02_106250</name>
</gene>
<dbReference type="Proteomes" id="UP000237000">
    <property type="component" value="Unassembled WGS sequence"/>
</dbReference>
<evidence type="ECO:0000313" key="1">
    <source>
        <dbReference type="EMBL" id="PON93641.1"/>
    </source>
</evidence>
<dbReference type="AlphaFoldDB" id="A0A2P5F787"/>
<evidence type="ECO:0000313" key="2">
    <source>
        <dbReference type="Proteomes" id="UP000237000"/>
    </source>
</evidence>
<sequence>VTIEANVLNFITYQMKSHYSNRKWKKTL</sequence>
<proteinExistence type="predicted"/>
<feature type="non-terminal residue" evidence="1">
    <location>
        <position position="1"/>
    </location>
</feature>
<reference evidence="2" key="1">
    <citation type="submission" date="2016-06" db="EMBL/GenBank/DDBJ databases">
        <title>Parallel loss of symbiosis genes in relatives of nitrogen-fixing non-legume Parasponia.</title>
        <authorList>
            <person name="Van Velzen R."/>
            <person name="Holmer R."/>
            <person name="Bu F."/>
            <person name="Rutten L."/>
            <person name="Van Zeijl A."/>
            <person name="Liu W."/>
            <person name="Santuari L."/>
            <person name="Cao Q."/>
            <person name="Sharma T."/>
            <person name="Shen D."/>
            <person name="Roswanjaya Y."/>
            <person name="Wardhani T."/>
            <person name="Kalhor M.S."/>
            <person name="Jansen J."/>
            <person name="Van den Hoogen J."/>
            <person name="Gungor B."/>
            <person name="Hartog M."/>
            <person name="Hontelez J."/>
            <person name="Verver J."/>
            <person name="Yang W.-C."/>
            <person name="Schijlen E."/>
            <person name="Repin R."/>
            <person name="Schilthuizen M."/>
            <person name="Schranz E."/>
            <person name="Heidstra R."/>
            <person name="Miyata K."/>
            <person name="Fedorova E."/>
            <person name="Kohlen W."/>
            <person name="Bisseling T."/>
            <person name="Smit S."/>
            <person name="Geurts R."/>
        </authorList>
    </citation>
    <scope>NUCLEOTIDE SEQUENCE [LARGE SCALE GENOMIC DNA]</scope>
    <source>
        <strain evidence="2">cv. RG33-2</strain>
    </source>
</reference>
<name>A0A2P5F787_TREOI</name>
<organism evidence="1 2">
    <name type="scientific">Trema orientale</name>
    <name type="common">Charcoal tree</name>
    <name type="synonym">Celtis orientalis</name>
    <dbReference type="NCBI Taxonomy" id="63057"/>
    <lineage>
        <taxon>Eukaryota</taxon>
        <taxon>Viridiplantae</taxon>
        <taxon>Streptophyta</taxon>
        <taxon>Embryophyta</taxon>
        <taxon>Tracheophyta</taxon>
        <taxon>Spermatophyta</taxon>
        <taxon>Magnoliopsida</taxon>
        <taxon>eudicotyledons</taxon>
        <taxon>Gunneridae</taxon>
        <taxon>Pentapetalae</taxon>
        <taxon>rosids</taxon>
        <taxon>fabids</taxon>
        <taxon>Rosales</taxon>
        <taxon>Cannabaceae</taxon>
        <taxon>Trema</taxon>
    </lineage>
</organism>
<comment type="caution">
    <text evidence="1">The sequence shown here is derived from an EMBL/GenBank/DDBJ whole genome shotgun (WGS) entry which is preliminary data.</text>
</comment>
<dbReference type="InParanoid" id="A0A2P5F787"/>